<reference evidence="1 2" key="1">
    <citation type="submission" date="2020-12" db="EMBL/GenBank/DDBJ databases">
        <title>Dynamics of Baltic Sea phages driven by environmental changes.</title>
        <authorList>
            <person name="Hoetzinger M."/>
            <person name="Nilsson E."/>
            <person name="Holmfeldt K."/>
        </authorList>
    </citation>
    <scope>NUCLEOTIDE SEQUENCE [LARGE SCALE GENOMIC DNA]</scope>
</reference>
<dbReference type="Proteomes" id="UP000595566">
    <property type="component" value="Segment"/>
</dbReference>
<keyword evidence="2" id="KW-1185">Reference proteome</keyword>
<protein>
    <submittedName>
        <fullName evidence="1">Uncharacterized protein</fullName>
    </submittedName>
</protein>
<accession>A0A7T8IWQ8</accession>
<evidence type="ECO:0000313" key="2">
    <source>
        <dbReference type="Proteomes" id="UP000595566"/>
    </source>
</evidence>
<gene>
    <name evidence="1" type="ORF">immuto26A_19</name>
</gene>
<organism evidence="1 2">
    <name type="scientific">Flavobacterium phage vB_FspM_immuto_2-6A</name>
    <dbReference type="NCBI Taxonomy" id="2801477"/>
    <lineage>
        <taxon>Viruses</taxon>
        <taxon>Duplodnaviria</taxon>
        <taxon>Heunggongvirae</taxon>
        <taxon>Uroviricota</taxon>
        <taxon>Caudoviricetes</taxon>
        <taxon>Immutovirus</taxon>
        <taxon>Immutovirus immuto</taxon>
    </lineage>
</organism>
<name>A0A7T8IWQ8_9CAUD</name>
<evidence type="ECO:0000313" key="1">
    <source>
        <dbReference type="EMBL" id="QQO91698.1"/>
    </source>
</evidence>
<proteinExistence type="predicted"/>
<dbReference type="EMBL" id="MW353175">
    <property type="protein sequence ID" value="QQO91698.1"/>
    <property type="molecule type" value="Genomic_DNA"/>
</dbReference>
<sequence length="151" mass="16764">MKKLFLLLPLLFLLSADTAQDKCYKVTKITTLVEAPEMKKERVLFGIKQMTEEILSEEVDICEDGIPVEVEIMSIEAPSTNTSLGPFSKTKKSTIVKLRLIIGEDDYWGQGSANVTVQSTFLDLNDDNLPFNKTTFSGAIKKALIEAVGEM</sequence>